<protein>
    <submittedName>
        <fullName evidence="2">Uncharacterized protein</fullName>
    </submittedName>
</protein>
<organism evidence="2 3">
    <name type="scientific">Pseudozyma flocculosa</name>
    <dbReference type="NCBI Taxonomy" id="84751"/>
    <lineage>
        <taxon>Eukaryota</taxon>
        <taxon>Fungi</taxon>
        <taxon>Dikarya</taxon>
        <taxon>Basidiomycota</taxon>
        <taxon>Ustilaginomycotina</taxon>
        <taxon>Ustilaginomycetes</taxon>
        <taxon>Ustilaginales</taxon>
        <taxon>Ustilaginaceae</taxon>
        <taxon>Pseudozyma</taxon>
    </lineage>
</organism>
<dbReference type="Proteomes" id="UP000323386">
    <property type="component" value="Unassembled WGS sequence"/>
</dbReference>
<sequence>MRQVQTVVDVIVSLFGSLVGLELLRRILPIFGCGLEVVLGRYPRALLHSSRTRIDAEAVPPRRQAKIRALPRLASDYGRCSESREARIDVLLMSCTEPGSPHREGQNQAKVRASLDTRSSVSPAKNKPCCARARTRAGKRSVPLLLFPRHN</sequence>
<gene>
    <name evidence="2" type="ORF">PSFLO_04261</name>
</gene>
<proteinExistence type="predicted"/>
<evidence type="ECO:0000313" key="2">
    <source>
        <dbReference type="EMBL" id="SPO38782.1"/>
    </source>
</evidence>
<feature type="region of interest" description="Disordered" evidence="1">
    <location>
        <begin position="97"/>
        <end position="128"/>
    </location>
</feature>
<evidence type="ECO:0000313" key="3">
    <source>
        <dbReference type="Proteomes" id="UP000323386"/>
    </source>
</evidence>
<evidence type="ECO:0000256" key="1">
    <source>
        <dbReference type="SAM" id="MobiDB-lite"/>
    </source>
</evidence>
<name>A0A5C3F374_9BASI</name>
<dbReference type="AlphaFoldDB" id="A0A5C3F374"/>
<reference evidence="2 3" key="1">
    <citation type="submission" date="2018-03" db="EMBL/GenBank/DDBJ databases">
        <authorList>
            <person name="Guldener U."/>
        </authorList>
    </citation>
    <scope>NUCLEOTIDE SEQUENCE [LARGE SCALE GENOMIC DNA]</scope>
    <source>
        <strain evidence="2 3">DAOM196992</strain>
    </source>
</reference>
<dbReference type="EMBL" id="OOIP01000011">
    <property type="protein sequence ID" value="SPO38782.1"/>
    <property type="molecule type" value="Genomic_DNA"/>
</dbReference>
<accession>A0A5C3F374</accession>
<keyword evidence="3" id="KW-1185">Reference proteome</keyword>